<evidence type="ECO:0008006" key="4">
    <source>
        <dbReference type="Google" id="ProtNLM"/>
    </source>
</evidence>
<reference evidence="2" key="1">
    <citation type="submission" date="2023-02" db="EMBL/GenBank/DDBJ databases">
        <title>Tahibacter soli sp. nov. isolated from soil.</title>
        <authorList>
            <person name="Baek J.H."/>
            <person name="Lee J.K."/>
            <person name="Choi D.G."/>
            <person name="Jeon C.O."/>
        </authorList>
    </citation>
    <scope>NUCLEOTIDE SEQUENCE</scope>
    <source>
        <strain evidence="2">BL</strain>
    </source>
</reference>
<dbReference type="RefSeq" id="WP_263544989.1">
    <property type="nucleotide sequence ID" value="NZ_JAOVZO020000014.1"/>
</dbReference>
<sequence>MNSKLAGILSFVTLLSACATTYQRTGFSGGFSETQLAPDVFRVSFSGNGFTTPERVQDFAMLRAAELCSGVGHPYFAVVDSVDQSVTQNVTMPGMAQTTGQVNVVGNTAVYSGTTTYSPVQTYSFYKPGVGMMVRCLREQIEGSMTFDAQFLSTTIRAKYGL</sequence>
<dbReference type="PROSITE" id="PS51257">
    <property type="entry name" value="PROKAR_LIPOPROTEIN"/>
    <property type="match status" value="1"/>
</dbReference>
<evidence type="ECO:0000313" key="3">
    <source>
        <dbReference type="Proteomes" id="UP001139971"/>
    </source>
</evidence>
<name>A0A9X3YL37_9GAMM</name>
<accession>A0A9X3YL37</accession>
<feature type="signal peptide" evidence="1">
    <location>
        <begin position="1"/>
        <end position="19"/>
    </location>
</feature>
<dbReference type="Proteomes" id="UP001139971">
    <property type="component" value="Unassembled WGS sequence"/>
</dbReference>
<keyword evidence="1" id="KW-0732">Signal</keyword>
<dbReference type="AlphaFoldDB" id="A0A9X3YL37"/>
<dbReference type="NCBIfam" id="NF047637">
    <property type="entry name" value="lipo_CC0125"/>
    <property type="match status" value="1"/>
</dbReference>
<evidence type="ECO:0000313" key="2">
    <source>
        <dbReference type="EMBL" id="MDC8012678.1"/>
    </source>
</evidence>
<comment type="caution">
    <text evidence="2">The sequence shown here is derived from an EMBL/GenBank/DDBJ whole genome shotgun (WGS) entry which is preliminary data.</text>
</comment>
<protein>
    <recommendedName>
        <fullName evidence="4">Lipoprotein</fullName>
    </recommendedName>
</protein>
<dbReference type="EMBL" id="JAOVZO020000014">
    <property type="protein sequence ID" value="MDC8012678.1"/>
    <property type="molecule type" value="Genomic_DNA"/>
</dbReference>
<evidence type="ECO:0000256" key="1">
    <source>
        <dbReference type="SAM" id="SignalP"/>
    </source>
</evidence>
<organism evidence="2 3">
    <name type="scientific">Tahibacter soli</name>
    <dbReference type="NCBI Taxonomy" id="2983605"/>
    <lineage>
        <taxon>Bacteria</taxon>
        <taxon>Pseudomonadati</taxon>
        <taxon>Pseudomonadota</taxon>
        <taxon>Gammaproteobacteria</taxon>
        <taxon>Lysobacterales</taxon>
        <taxon>Rhodanobacteraceae</taxon>
        <taxon>Tahibacter</taxon>
    </lineage>
</organism>
<gene>
    <name evidence="2" type="ORF">OD750_008970</name>
</gene>
<proteinExistence type="predicted"/>
<keyword evidence="3" id="KW-1185">Reference proteome</keyword>
<feature type="chain" id="PRO_5040750579" description="Lipoprotein" evidence="1">
    <location>
        <begin position="20"/>
        <end position="162"/>
    </location>
</feature>